<proteinExistence type="predicted"/>
<accession>A0A430B013</accession>
<keyword evidence="2" id="KW-1185">Reference proteome</keyword>
<dbReference type="OrthoDB" id="2193340at2"/>
<protein>
    <submittedName>
        <fullName evidence="1">Uncharacterized protein</fullName>
    </submittedName>
</protein>
<organism evidence="1 2">
    <name type="scientific">Vagococcus carniphilus</name>
    <dbReference type="NCBI Taxonomy" id="218144"/>
    <lineage>
        <taxon>Bacteria</taxon>
        <taxon>Bacillati</taxon>
        <taxon>Bacillota</taxon>
        <taxon>Bacilli</taxon>
        <taxon>Lactobacillales</taxon>
        <taxon>Enterococcaceae</taxon>
        <taxon>Vagococcus</taxon>
    </lineage>
</organism>
<comment type="caution">
    <text evidence="1">The sequence shown here is derived from an EMBL/GenBank/DDBJ whole genome shotgun (WGS) entry which is preliminary data.</text>
</comment>
<dbReference type="AlphaFoldDB" id="A0A430B013"/>
<dbReference type="Proteomes" id="UP000288028">
    <property type="component" value="Unassembled WGS sequence"/>
</dbReference>
<dbReference type="EMBL" id="NGKB01000008">
    <property type="protein sequence ID" value="RSU13665.1"/>
    <property type="molecule type" value="Genomic_DNA"/>
</dbReference>
<reference evidence="1 2" key="1">
    <citation type="submission" date="2017-05" db="EMBL/GenBank/DDBJ databases">
        <title>Vagococcus spp. assemblies.</title>
        <authorList>
            <person name="Gulvik C.A."/>
        </authorList>
    </citation>
    <scope>NUCLEOTIDE SEQUENCE [LARGE SCALE GENOMIC DNA]</scope>
    <source>
        <strain evidence="1 2">SS1714</strain>
    </source>
</reference>
<dbReference type="GeneID" id="95582000"/>
<sequence>MSYEEKDWIMRQIKQIAVGLGKMLGRDSLKEMINLELSASEKLTDEEIDTILLLVEVEDKVETKQIKTEDYPEKVGIPRERLTNILIDYTLVTEAEKMRLKKFIGEIE</sequence>
<evidence type="ECO:0000313" key="1">
    <source>
        <dbReference type="EMBL" id="RSU13665.1"/>
    </source>
</evidence>
<evidence type="ECO:0000313" key="2">
    <source>
        <dbReference type="Proteomes" id="UP000288028"/>
    </source>
</evidence>
<dbReference type="RefSeq" id="WP_126794501.1">
    <property type="nucleotide sequence ID" value="NZ_CP060720.1"/>
</dbReference>
<gene>
    <name evidence="1" type="ORF">CBF28_09270</name>
</gene>
<name>A0A430B013_9ENTE</name>